<evidence type="ECO:0000313" key="2">
    <source>
        <dbReference type="EMBL" id="SUP60748.1"/>
    </source>
</evidence>
<gene>
    <name evidence="2" type="ORF">NCTC7807_04819</name>
</gene>
<dbReference type="Proteomes" id="UP000254150">
    <property type="component" value="Unassembled WGS sequence"/>
</dbReference>
<evidence type="ECO:0000313" key="3">
    <source>
        <dbReference type="Proteomes" id="UP000254150"/>
    </source>
</evidence>
<reference evidence="2 3" key="1">
    <citation type="submission" date="2018-06" db="EMBL/GenBank/DDBJ databases">
        <authorList>
            <consortium name="Pathogen Informatics"/>
            <person name="Doyle S."/>
        </authorList>
    </citation>
    <scope>NUCLEOTIDE SEQUENCE [LARGE SCALE GENOMIC DNA]</scope>
    <source>
        <strain evidence="2 3">NCTC7807</strain>
    </source>
</reference>
<feature type="compositionally biased region" description="Basic and acidic residues" evidence="1">
    <location>
        <begin position="130"/>
        <end position="139"/>
    </location>
</feature>
<name>A0A380P768_STRGR</name>
<feature type="region of interest" description="Disordered" evidence="1">
    <location>
        <begin position="29"/>
        <end position="163"/>
    </location>
</feature>
<dbReference type="AlphaFoldDB" id="A0A380P768"/>
<feature type="compositionally biased region" description="Basic and acidic residues" evidence="1">
    <location>
        <begin position="86"/>
        <end position="99"/>
    </location>
</feature>
<feature type="compositionally biased region" description="Low complexity" evidence="1">
    <location>
        <begin position="32"/>
        <end position="53"/>
    </location>
</feature>
<sequence length="163" mass="17913">MHEQAAIIAAVNMSAGRTVVRAVRILSPRPLPTTATPGSETGTTRTGPTGPVRTRQDAPLGYHQALDANRRRPTTTDPENQAALDRQTRYAAREPEHLFRPAQEAQRLQETSPSNARTTETSRAKTLRRRAQERAEPGIHRGPRTTTPLRGEGREDDGKPLVA</sequence>
<dbReference type="EMBL" id="UHID01000007">
    <property type="protein sequence ID" value="SUP60748.1"/>
    <property type="molecule type" value="Genomic_DNA"/>
</dbReference>
<feature type="compositionally biased region" description="Basic and acidic residues" evidence="1">
    <location>
        <begin position="151"/>
        <end position="163"/>
    </location>
</feature>
<feature type="compositionally biased region" description="Polar residues" evidence="1">
    <location>
        <begin position="106"/>
        <end position="121"/>
    </location>
</feature>
<evidence type="ECO:0000256" key="1">
    <source>
        <dbReference type="SAM" id="MobiDB-lite"/>
    </source>
</evidence>
<proteinExistence type="predicted"/>
<accession>A0A380P768</accession>
<protein>
    <submittedName>
        <fullName evidence="2">Tra3-like protein</fullName>
    </submittedName>
</protein>
<organism evidence="2 3">
    <name type="scientific">Streptomyces griseus</name>
    <dbReference type="NCBI Taxonomy" id="1911"/>
    <lineage>
        <taxon>Bacteria</taxon>
        <taxon>Bacillati</taxon>
        <taxon>Actinomycetota</taxon>
        <taxon>Actinomycetes</taxon>
        <taxon>Kitasatosporales</taxon>
        <taxon>Streptomycetaceae</taxon>
        <taxon>Streptomyces</taxon>
    </lineage>
</organism>